<gene>
    <name evidence="3" type="ORF">ISN26_02965</name>
</gene>
<dbReference type="EMBL" id="JADHEI010000031">
    <property type="protein sequence ID" value="MBF2735036.1"/>
    <property type="molecule type" value="Genomic_DNA"/>
</dbReference>
<sequence>MKIFRKILSILVLLGAGGGAYYGYTTFSKVFIPGTREPILLYVLKVGGETYPISYANASLIAGGVLLILAYLIWPRLSARQAAELLKKERRDEQAKMEATAKAALEAEKQHMAEAATAVAKKAHDPGFHTPDSEDPAKPAGEEYKDPVDNWQPPAAAEDEQAPSSVPKDQVQKEDSFSLATPEEREEAMSKLITMGQRTLTRSVADQLFAGFFPEIRTIIERIPDSCSGTVEILARHALDLTRFKIKIKDPNLATDQFSAFQKRIFEMETENVAHMYIPKKADNLQEAQREHLGCVVSDKDWDRVQRLLLADRQDWVDISFANAAEHLELHKSDSHTVPG</sequence>
<evidence type="ECO:0000256" key="2">
    <source>
        <dbReference type="SAM" id="Phobius"/>
    </source>
</evidence>
<dbReference type="Proteomes" id="UP000604381">
    <property type="component" value="Unassembled WGS sequence"/>
</dbReference>
<reference evidence="3" key="1">
    <citation type="submission" date="2020-10" db="EMBL/GenBank/DDBJ databases">
        <title>An improved Amphimedon queenslandica hologenome assembly reveals how three proteobacterial symbionts can extend the metabolic phenotypic of their marine sponge host.</title>
        <authorList>
            <person name="Degnan B."/>
            <person name="Degnan S."/>
            <person name="Xiang X."/>
        </authorList>
    </citation>
    <scope>NUCLEOTIDE SEQUENCE</scope>
    <source>
        <strain evidence="3">AqS2</strain>
    </source>
</reference>
<proteinExistence type="predicted"/>
<evidence type="ECO:0000256" key="1">
    <source>
        <dbReference type="SAM" id="MobiDB-lite"/>
    </source>
</evidence>
<keyword evidence="2" id="KW-0472">Membrane</keyword>
<keyword evidence="4" id="KW-1185">Reference proteome</keyword>
<evidence type="ECO:0000313" key="4">
    <source>
        <dbReference type="Proteomes" id="UP000604381"/>
    </source>
</evidence>
<organism evidence="3 4">
    <name type="scientific">Candidatus Amphirhobacter heronislandensis</name>
    <dbReference type="NCBI Taxonomy" id="1732024"/>
    <lineage>
        <taxon>Bacteria</taxon>
        <taxon>Pseudomonadati</taxon>
        <taxon>Pseudomonadota</taxon>
        <taxon>Gammaproteobacteria</taxon>
        <taxon>Candidatus Tethybacterales</taxon>
        <taxon>Candidatus Tethybacteraceae</taxon>
        <taxon>Candidatus Amphirhobacter</taxon>
    </lineage>
</organism>
<accession>A0A930UH57</accession>
<feature type="compositionally biased region" description="Basic and acidic residues" evidence="1">
    <location>
        <begin position="122"/>
        <end position="148"/>
    </location>
</feature>
<comment type="caution">
    <text evidence="3">The sequence shown here is derived from an EMBL/GenBank/DDBJ whole genome shotgun (WGS) entry which is preliminary data.</text>
</comment>
<feature type="transmembrane region" description="Helical" evidence="2">
    <location>
        <begin position="53"/>
        <end position="74"/>
    </location>
</feature>
<evidence type="ECO:0000313" key="3">
    <source>
        <dbReference type="EMBL" id="MBF2735036.1"/>
    </source>
</evidence>
<protein>
    <submittedName>
        <fullName evidence="3">Uncharacterized protein</fullName>
    </submittedName>
</protein>
<dbReference type="AlphaFoldDB" id="A0A930UH57"/>
<keyword evidence="2" id="KW-0812">Transmembrane</keyword>
<name>A0A930UH57_9GAMM</name>
<keyword evidence="2" id="KW-1133">Transmembrane helix</keyword>
<feature type="region of interest" description="Disordered" evidence="1">
    <location>
        <begin position="114"/>
        <end position="187"/>
    </location>
</feature>